<sequence>IAAWDGAYGWRRRRPHTPNAFLQCVRVNGAPPFLPIPMLNGRKRGTSLTHKDE</sequence>
<comment type="caution">
    <text evidence="1">The sequence shown here is derived from an EMBL/GenBank/DDBJ whole genome shotgun (WGS) entry which is preliminary data.</text>
</comment>
<name>A0A834I0J3_RHYFE</name>
<protein>
    <submittedName>
        <fullName evidence="1">Uncharacterized protein</fullName>
    </submittedName>
</protein>
<proteinExistence type="predicted"/>
<accession>A0A834I0J3</accession>
<organism evidence="1 2">
    <name type="scientific">Rhynchophorus ferrugineus</name>
    <name type="common">Red palm weevil</name>
    <name type="synonym">Curculio ferrugineus</name>
    <dbReference type="NCBI Taxonomy" id="354439"/>
    <lineage>
        <taxon>Eukaryota</taxon>
        <taxon>Metazoa</taxon>
        <taxon>Ecdysozoa</taxon>
        <taxon>Arthropoda</taxon>
        <taxon>Hexapoda</taxon>
        <taxon>Insecta</taxon>
        <taxon>Pterygota</taxon>
        <taxon>Neoptera</taxon>
        <taxon>Endopterygota</taxon>
        <taxon>Coleoptera</taxon>
        <taxon>Polyphaga</taxon>
        <taxon>Cucujiformia</taxon>
        <taxon>Curculionidae</taxon>
        <taxon>Dryophthorinae</taxon>
        <taxon>Rhynchophorus</taxon>
    </lineage>
</organism>
<evidence type="ECO:0000313" key="1">
    <source>
        <dbReference type="EMBL" id="KAF7270262.1"/>
    </source>
</evidence>
<feature type="non-terminal residue" evidence="1">
    <location>
        <position position="1"/>
    </location>
</feature>
<gene>
    <name evidence="1" type="ORF">GWI33_016730</name>
</gene>
<evidence type="ECO:0000313" key="2">
    <source>
        <dbReference type="Proteomes" id="UP000625711"/>
    </source>
</evidence>
<dbReference type="AlphaFoldDB" id="A0A834I0J3"/>
<dbReference type="Proteomes" id="UP000625711">
    <property type="component" value="Unassembled WGS sequence"/>
</dbReference>
<reference evidence="1" key="1">
    <citation type="submission" date="2020-08" db="EMBL/GenBank/DDBJ databases">
        <title>Genome sequencing and assembly of the red palm weevil Rhynchophorus ferrugineus.</title>
        <authorList>
            <person name="Dias G.B."/>
            <person name="Bergman C.M."/>
            <person name="Manee M."/>
        </authorList>
    </citation>
    <scope>NUCLEOTIDE SEQUENCE</scope>
    <source>
        <strain evidence="1">AA-2017</strain>
        <tissue evidence="1">Whole larva</tissue>
    </source>
</reference>
<dbReference type="EMBL" id="JAACXV010014117">
    <property type="protein sequence ID" value="KAF7270262.1"/>
    <property type="molecule type" value="Genomic_DNA"/>
</dbReference>
<keyword evidence="2" id="KW-1185">Reference proteome</keyword>